<evidence type="ECO:0000313" key="2">
    <source>
        <dbReference type="Proteomes" id="UP000233551"/>
    </source>
</evidence>
<sequence length="81" mass="8785">MLLSSVYLLRTLFLGRKKPSPVAGSIHVDDSNLQESAGPELGQVIALSSPSSSVPSEPGQEFEVFLSFRGEDNRKTFTDCL</sequence>
<accession>A0A2I0HPS5</accession>
<name>A0A2I0HPS5_PUNGR</name>
<comment type="caution">
    <text evidence="1">The sequence shown here is derived from an EMBL/GenBank/DDBJ whole genome shotgun (WGS) entry which is preliminary data.</text>
</comment>
<organism evidence="1 2">
    <name type="scientific">Punica granatum</name>
    <name type="common">Pomegranate</name>
    <dbReference type="NCBI Taxonomy" id="22663"/>
    <lineage>
        <taxon>Eukaryota</taxon>
        <taxon>Viridiplantae</taxon>
        <taxon>Streptophyta</taxon>
        <taxon>Embryophyta</taxon>
        <taxon>Tracheophyta</taxon>
        <taxon>Spermatophyta</taxon>
        <taxon>Magnoliopsida</taxon>
        <taxon>eudicotyledons</taxon>
        <taxon>Gunneridae</taxon>
        <taxon>Pentapetalae</taxon>
        <taxon>rosids</taxon>
        <taxon>malvids</taxon>
        <taxon>Myrtales</taxon>
        <taxon>Lythraceae</taxon>
        <taxon>Punica</taxon>
    </lineage>
</organism>
<protein>
    <recommendedName>
        <fullName evidence="3">TIR domain-containing protein</fullName>
    </recommendedName>
</protein>
<dbReference type="EMBL" id="PGOL01006401">
    <property type="protein sequence ID" value="PKI33727.1"/>
    <property type="molecule type" value="Genomic_DNA"/>
</dbReference>
<dbReference type="AlphaFoldDB" id="A0A2I0HPS5"/>
<evidence type="ECO:0008006" key="3">
    <source>
        <dbReference type="Google" id="ProtNLM"/>
    </source>
</evidence>
<proteinExistence type="predicted"/>
<keyword evidence="2" id="KW-1185">Reference proteome</keyword>
<gene>
    <name evidence="1" type="ORF">CRG98_045889</name>
</gene>
<dbReference type="Proteomes" id="UP000233551">
    <property type="component" value="Unassembled WGS sequence"/>
</dbReference>
<reference evidence="1 2" key="1">
    <citation type="submission" date="2017-11" db="EMBL/GenBank/DDBJ databases">
        <title>De-novo sequencing of pomegranate (Punica granatum L.) genome.</title>
        <authorList>
            <person name="Akparov Z."/>
            <person name="Amiraslanov A."/>
            <person name="Hajiyeva S."/>
            <person name="Abbasov M."/>
            <person name="Kaur K."/>
            <person name="Hamwieh A."/>
            <person name="Solovyev V."/>
            <person name="Salamov A."/>
            <person name="Braich B."/>
            <person name="Kosarev P."/>
            <person name="Mahmoud A."/>
            <person name="Hajiyev E."/>
            <person name="Babayeva S."/>
            <person name="Izzatullayeva V."/>
            <person name="Mammadov A."/>
            <person name="Mammadov A."/>
            <person name="Sharifova S."/>
            <person name="Ojaghi J."/>
            <person name="Eynullazada K."/>
            <person name="Bayramov B."/>
            <person name="Abdulazimova A."/>
            <person name="Shahmuradov I."/>
        </authorList>
    </citation>
    <scope>NUCLEOTIDE SEQUENCE [LARGE SCALE GENOMIC DNA]</scope>
    <source>
        <strain evidence="2">cv. AG2017</strain>
        <tissue evidence="1">Leaf</tissue>
    </source>
</reference>
<evidence type="ECO:0000313" key="1">
    <source>
        <dbReference type="EMBL" id="PKI33727.1"/>
    </source>
</evidence>